<dbReference type="SUPFAM" id="SSF46689">
    <property type="entry name" value="Homeodomain-like"/>
    <property type="match status" value="1"/>
</dbReference>
<keyword evidence="1" id="KW-0539">Nucleus</keyword>
<keyword evidence="2" id="KW-0175">Coiled coil</keyword>
<feature type="compositionally biased region" description="Low complexity" evidence="3">
    <location>
        <begin position="416"/>
        <end position="426"/>
    </location>
</feature>
<feature type="compositionally biased region" description="Polar residues" evidence="3">
    <location>
        <begin position="308"/>
        <end position="319"/>
    </location>
</feature>
<dbReference type="CDD" id="cd00086">
    <property type="entry name" value="homeodomain"/>
    <property type="match status" value="1"/>
</dbReference>
<feature type="region of interest" description="Disordered" evidence="3">
    <location>
        <begin position="416"/>
        <end position="466"/>
    </location>
</feature>
<protein>
    <recommendedName>
        <fullName evidence="4">Homeobox domain-containing protein</fullName>
    </recommendedName>
</protein>
<gene>
    <name evidence="5" type="ORF">EVJ58_g5563</name>
</gene>
<feature type="domain" description="Homeobox" evidence="4">
    <location>
        <begin position="58"/>
        <end position="108"/>
    </location>
</feature>
<dbReference type="AlphaFoldDB" id="A0A4Y9YC79"/>
<evidence type="ECO:0000256" key="2">
    <source>
        <dbReference type="SAM" id="Coils"/>
    </source>
</evidence>
<dbReference type="Proteomes" id="UP000298390">
    <property type="component" value="Unassembled WGS sequence"/>
</dbReference>
<dbReference type="Gene3D" id="1.10.10.60">
    <property type="entry name" value="Homeodomain-like"/>
    <property type="match status" value="1"/>
</dbReference>
<name>A0A4Y9YC79_9APHY</name>
<feature type="compositionally biased region" description="Polar residues" evidence="3">
    <location>
        <begin position="899"/>
        <end position="911"/>
    </location>
</feature>
<comment type="subcellular location">
    <subcellularLocation>
        <location evidence="1">Nucleus</location>
    </subcellularLocation>
</comment>
<feature type="coiled-coil region" evidence="2">
    <location>
        <begin position="631"/>
        <end position="663"/>
    </location>
</feature>
<dbReference type="PROSITE" id="PS50071">
    <property type="entry name" value="HOMEOBOX_2"/>
    <property type="match status" value="1"/>
</dbReference>
<feature type="DNA-binding region" description="Homeobox" evidence="1">
    <location>
        <begin position="60"/>
        <end position="109"/>
    </location>
</feature>
<evidence type="ECO:0000256" key="3">
    <source>
        <dbReference type="SAM" id="MobiDB-lite"/>
    </source>
</evidence>
<feature type="region of interest" description="Disordered" evidence="3">
    <location>
        <begin position="875"/>
        <end position="957"/>
    </location>
</feature>
<reference evidence="5 6" key="1">
    <citation type="submission" date="2019-01" db="EMBL/GenBank/DDBJ databases">
        <title>Genome sequencing of the rare red list fungi Fomitopsis rosea.</title>
        <authorList>
            <person name="Buettner E."/>
            <person name="Kellner H."/>
        </authorList>
    </citation>
    <scope>NUCLEOTIDE SEQUENCE [LARGE SCALE GENOMIC DNA]</scope>
    <source>
        <strain evidence="5 6">DSM 105464</strain>
    </source>
</reference>
<dbReference type="STRING" id="34475.A0A4Y9YC79"/>
<evidence type="ECO:0000313" key="6">
    <source>
        <dbReference type="Proteomes" id="UP000298390"/>
    </source>
</evidence>
<evidence type="ECO:0000256" key="1">
    <source>
        <dbReference type="PROSITE-ProRule" id="PRU00108"/>
    </source>
</evidence>
<feature type="region of interest" description="Disordered" evidence="3">
    <location>
        <begin position="549"/>
        <end position="571"/>
    </location>
</feature>
<dbReference type="EMBL" id="SEKV01000287">
    <property type="protein sequence ID" value="TFY59782.1"/>
    <property type="molecule type" value="Genomic_DNA"/>
</dbReference>
<accession>A0A4Y9YC79</accession>
<keyword evidence="1" id="KW-0238">DNA-binding</keyword>
<proteinExistence type="predicted"/>
<evidence type="ECO:0000313" key="5">
    <source>
        <dbReference type="EMBL" id="TFY59782.1"/>
    </source>
</evidence>
<feature type="compositionally biased region" description="Low complexity" evidence="3">
    <location>
        <begin position="447"/>
        <end position="463"/>
    </location>
</feature>
<sequence>MLNNLLSSSDITTEALPGGATVTNNMSRPGMRTLRATLQAPADEDIKPSLLKYPHLIKEQRTELEGIWKEDSRIPTVESRRVWAEARNIEPRLVHNWFSKKRARTVRLGVPVSAGTYELQNRVEVELPATLPSNAAYTVKRERSPSPSLSQPVKKRQKTAGASPPRTILPGKKSGSRTRNSVKIEDGVFRVIPVRHTRKHATNPHPACLTCIRAHTATVSYDLPPSSPPPSSPSAIPELTFSSDAPSSDVGLESPLTPIASDGEEAEIEAYLNHHSSAVGTARIYPPSRKLVPRSIKQSARTDAYTHLGSTGVPSTTPGNDFEEILSFTPSPSPEPDGLHGQDLSTAPRARKKRKRVRFSEQTMTFLVDPFRSDHRFSYDAEPIQEGAGPHAETSSCSFSSFALVPVPAEASSASTAVSTSQEASTPTSGPTVLASTPAASATVEEAGASTSGSSAPVSTPAVTVPGSAGSAIHYPRLQMNFILAMPDAASSTTKTMSPASRPVVPPFTPAAAPSVPIAPKDVIIPATSFTDESFPPHSELHVSPAVGSIPGATPFSSSGPHNQPLHDASPAYATNDISEASRLVFDQQSVLSPIPFRLPPSPPSIYTDASKAAEVLPLSGTNGSHAASFAIAAREEEEEQEVRAAQEEEEEEEEEVLNERNIGLLPGSSATVPYLDDTAIPAPPANVTETVVQADTTTQTMIVRAREEDEDSRMDVDEVNHPAMYIDKETTQAVDQINPSATIIGPQEAAEPLSLIESDDEEPLAVILARQRVVKIEREEVKLYKTDKGKKRSAPKKSQRKVKEEIIEAAVSQDVARAVKPKRKRKAPPAEDALLVEATASFVVPDQAKPATATAKVQRKRAKKIRLKTEQDAVAIPDDSEGRSSAPVKRKRVRVKTESSAADNPPTTQVKRTRRAGKKAASDGAQETPKVSTTSRARVAGHGPEDANAASSRPSVQAAPLYVESDTPLMFATVYGPQSYVLGTCSSAALASMGIVFSGGIQWMEDEFESMELSAFCWMKPLTDVCRAEPETSKNLAACSDWTLNPLTYLYVDLGLPESLQSAYAMPNRVHEGWIDASQEINRALGLPQ</sequence>
<dbReference type="InterPro" id="IPR001356">
    <property type="entry name" value="HD"/>
</dbReference>
<dbReference type="GO" id="GO:0003677">
    <property type="term" value="F:DNA binding"/>
    <property type="evidence" value="ECO:0007669"/>
    <property type="project" value="UniProtKB-UniRule"/>
</dbReference>
<feature type="region of interest" description="Disordered" evidence="3">
    <location>
        <begin position="222"/>
        <end position="258"/>
    </location>
</feature>
<feature type="region of interest" description="Disordered" evidence="3">
    <location>
        <begin position="136"/>
        <end position="182"/>
    </location>
</feature>
<comment type="caution">
    <text evidence="5">The sequence shown here is derived from an EMBL/GenBank/DDBJ whole genome shotgun (WGS) entry which is preliminary data.</text>
</comment>
<feature type="region of interest" description="Disordered" evidence="3">
    <location>
        <begin position="306"/>
        <end position="358"/>
    </location>
</feature>
<organism evidence="5 6">
    <name type="scientific">Rhodofomes roseus</name>
    <dbReference type="NCBI Taxonomy" id="34475"/>
    <lineage>
        <taxon>Eukaryota</taxon>
        <taxon>Fungi</taxon>
        <taxon>Dikarya</taxon>
        <taxon>Basidiomycota</taxon>
        <taxon>Agaricomycotina</taxon>
        <taxon>Agaricomycetes</taxon>
        <taxon>Polyporales</taxon>
        <taxon>Rhodofomes</taxon>
    </lineage>
</organism>
<feature type="compositionally biased region" description="Polar residues" evidence="3">
    <location>
        <begin position="427"/>
        <end position="440"/>
    </location>
</feature>
<keyword evidence="1" id="KW-0371">Homeobox</keyword>
<dbReference type="GO" id="GO:0005634">
    <property type="term" value="C:nucleus"/>
    <property type="evidence" value="ECO:0007669"/>
    <property type="project" value="UniProtKB-SubCell"/>
</dbReference>
<evidence type="ECO:0000259" key="4">
    <source>
        <dbReference type="PROSITE" id="PS50071"/>
    </source>
</evidence>
<dbReference type="InterPro" id="IPR009057">
    <property type="entry name" value="Homeodomain-like_sf"/>
</dbReference>